<dbReference type="Pfam" id="PF00676">
    <property type="entry name" value="E1_dh"/>
    <property type="match status" value="1"/>
</dbReference>
<reference evidence="6" key="1">
    <citation type="submission" date="2022-12" db="EMBL/GenBank/DDBJ databases">
        <title>Genomic Characterization of Candidatus Phytoplasma sacchari in China.</title>
        <authorList>
            <person name="Zhang R.-Y."/>
        </authorList>
    </citation>
    <scope>NUCLEOTIDE SEQUENCE [LARGE SCALE GENOMIC DNA]</scope>
    <source>
        <strain evidence="6">SCWL1</strain>
    </source>
</reference>
<dbReference type="PANTHER" id="PTHR43380">
    <property type="entry name" value="2-OXOISOVALERATE DEHYDROGENASE SUBUNIT ALPHA, MITOCHONDRIAL"/>
    <property type="match status" value="1"/>
</dbReference>
<dbReference type="SUPFAM" id="SSF52518">
    <property type="entry name" value="Thiamin diphosphate-binding fold (THDP-binding)"/>
    <property type="match status" value="1"/>
</dbReference>
<name>A0ABY7M363_9MOLU</name>
<evidence type="ECO:0000259" key="5">
    <source>
        <dbReference type="Pfam" id="PF00676"/>
    </source>
</evidence>
<gene>
    <name evidence="6" type="primary">pdhA</name>
    <name evidence="6" type="ORF">O7R10_00530</name>
</gene>
<feature type="domain" description="Dehydrogenase E1 component" evidence="5">
    <location>
        <begin position="42"/>
        <end position="326"/>
    </location>
</feature>
<protein>
    <recommendedName>
        <fullName evidence="4">Pyruvate dehydrogenase E1 component subunit alpha</fullName>
        <ecNumber evidence="4">1.2.4.1</ecNumber>
    </recommendedName>
</protein>
<dbReference type="Proteomes" id="UP001210120">
    <property type="component" value="Chromosome"/>
</dbReference>
<comment type="cofactor">
    <cofactor evidence="1 4">
        <name>thiamine diphosphate</name>
        <dbReference type="ChEBI" id="CHEBI:58937"/>
    </cofactor>
</comment>
<comment type="function">
    <text evidence="4">The pyruvate dehydrogenase complex catalyzes the overall conversion of pyruvate to acetyl-CoA and CO(2). It contains multiple copies of three enzymatic components: pyruvate dehydrogenase (E1), dihydrolipoamide acetyltransferase (E2) and lipoamide dehydrogenase (E3).</text>
</comment>
<accession>A0ABY7M363</accession>
<evidence type="ECO:0000256" key="1">
    <source>
        <dbReference type="ARBA" id="ARBA00001964"/>
    </source>
</evidence>
<proteinExistence type="predicted"/>
<evidence type="ECO:0000256" key="3">
    <source>
        <dbReference type="ARBA" id="ARBA00023052"/>
    </source>
</evidence>
<evidence type="ECO:0000256" key="2">
    <source>
        <dbReference type="ARBA" id="ARBA00023002"/>
    </source>
</evidence>
<comment type="subunit">
    <text evidence="4">Heterodimer of an alpha and a beta chain.</text>
</comment>
<organism evidence="6 7">
    <name type="scientific">Candidatus Phytoplasma sacchari</name>
    <dbReference type="NCBI Taxonomy" id="2609813"/>
    <lineage>
        <taxon>Bacteria</taxon>
        <taxon>Bacillati</taxon>
        <taxon>Mycoplasmatota</taxon>
        <taxon>Mollicutes</taxon>
        <taxon>Acholeplasmatales</taxon>
        <taxon>Acholeplasmataceae</taxon>
        <taxon>Candidatus Phytoplasma</taxon>
        <taxon>16SrXI (Rice yellow dwarf group)</taxon>
    </lineage>
</organism>
<keyword evidence="2 4" id="KW-0560">Oxidoreductase</keyword>
<comment type="catalytic activity">
    <reaction evidence="4">
        <text>N(6)-[(R)-lipoyl]-L-lysyl-[protein] + pyruvate + H(+) = N(6)-[(R)-S(8)-acetyldihydrolipoyl]-L-lysyl-[protein] + CO2</text>
        <dbReference type="Rhea" id="RHEA:19189"/>
        <dbReference type="Rhea" id="RHEA-COMP:10474"/>
        <dbReference type="Rhea" id="RHEA-COMP:10478"/>
        <dbReference type="ChEBI" id="CHEBI:15361"/>
        <dbReference type="ChEBI" id="CHEBI:15378"/>
        <dbReference type="ChEBI" id="CHEBI:16526"/>
        <dbReference type="ChEBI" id="CHEBI:83099"/>
        <dbReference type="ChEBI" id="CHEBI:83111"/>
        <dbReference type="EC" id="1.2.4.1"/>
    </reaction>
</comment>
<dbReference type="PANTHER" id="PTHR43380:SF1">
    <property type="entry name" value="2-OXOISOVALERATE DEHYDROGENASE SUBUNIT ALPHA, MITOCHONDRIAL"/>
    <property type="match status" value="1"/>
</dbReference>
<dbReference type="EC" id="1.2.4.1" evidence="4"/>
<dbReference type="InterPro" id="IPR017596">
    <property type="entry name" value="PdhA/BkdA"/>
</dbReference>
<dbReference type="InterPro" id="IPR029061">
    <property type="entry name" value="THDP-binding"/>
</dbReference>
<keyword evidence="3 4" id="KW-0786">Thiamine pyrophosphate</keyword>
<evidence type="ECO:0000313" key="7">
    <source>
        <dbReference type="Proteomes" id="UP001210120"/>
    </source>
</evidence>
<dbReference type="InterPro" id="IPR050771">
    <property type="entry name" value="Alpha-ketoacid_DH_E1_comp"/>
</dbReference>
<keyword evidence="7" id="KW-1185">Reference proteome</keyword>
<evidence type="ECO:0000313" key="6">
    <source>
        <dbReference type="EMBL" id="WBL31537.1"/>
    </source>
</evidence>
<sequence length="363" mass="41876">MKMNDLFNPLKKKMFQILDSKGKVVNSEFEPQIESEELLRMYKTMVLTRIADRRAVLYQRQGRMLNYVMNEGHEATQIGTAAALKEQDWISPYFRDLGLYLYRNISLEKPYLYWYGNELGSDVPKSKRILPVNIIIGSSINIGAGLAFASKIQNKKEVVLATIGDGGTAHEEFYAGLNYASVFELPLVVLIQNNQYAISTPRRIASKTETLAEKAYAFGIPGIQVDGNDILAVYQVVKEMTERAREGKGPALIESFTYRMKGHTTNDNPSLYRDSEEEKEWFQKDPIMRFEKYLLNKGILTPELISKIGEENDSYVKEIHERITQYGDKVQPIEIFKHIYDEMTPQLKEQYNDYEDFLKNKLQ</sequence>
<evidence type="ECO:0000256" key="4">
    <source>
        <dbReference type="RuleBase" id="RU366007"/>
    </source>
</evidence>
<keyword evidence="4 6" id="KW-0670">Pyruvate</keyword>
<dbReference type="CDD" id="cd02000">
    <property type="entry name" value="TPP_E1_PDC_ADC_BCADC"/>
    <property type="match status" value="1"/>
</dbReference>
<dbReference type="Gene3D" id="3.40.50.970">
    <property type="match status" value="1"/>
</dbReference>
<dbReference type="EMBL" id="CP115156">
    <property type="protein sequence ID" value="WBL31537.1"/>
    <property type="molecule type" value="Genomic_DNA"/>
</dbReference>
<dbReference type="NCBIfam" id="TIGR03181">
    <property type="entry name" value="PDH_E1_alph_x"/>
    <property type="match status" value="1"/>
</dbReference>
<dbReference type="InterPro" id="IPR001017">
    <property type="entry name" value="DH_E1"/>
</dbReference>